<dbReference type="InterPro" id="IPR037171">
    <property type="entry name" value="NagB/RpiA_transferase-like"/>
</dbReference>
<feature type="domain" description="LUD" evidence="1">
    <location>
        <begin position="14"/>
        <end position="218"/>
    </location>
</feature>
<dbReference type="PANTHER" id="PTHR36179">
    <property type="entry name" value="LUD_DOM DOMAIN-CONTAINING PROTEIN"/>
    <property type="match status" value="1"/>
</dbReference>
<dbReference type="Pfam" id="PF02589">
    <property type="entry name" value="LUD_dom"/>
    <property type="match status" value="1"/>
</dbReference>
<dbReference type="Proteomes" id="UP000823633">
    <property type="component" value="Unassembled WGS sequence"/>
</dbReference>
<dbReference type="InterPro" id="IPR003741">
    <property type="entry name" value="LUD_dom"/>
</dbReference>
<dbReference type="Gene3D" id="3.40.50.10420">
    <property type="entry name" value="NagB/RpiA/CoA transferase-like"/>
    <property type="match status" value="1"/>
</dbReference>
<dbReference type="InterPro" id="IPR024185">
    <property type="entry name" value="FTHF_cligase-like_sf"/>
</dbReference>
<accession>A0A9D9E9Q6</accession>
<sequence length="224" mass="24936">MDANLARIRHMSVKRTLKALEDRHFDVAYVEDRNEALKLVRSLIPAGSTTSTGGSVTLLQCGIMDYLKEETAYIDWRAPGLGEDESRRLMGQAYAADFFLCSANALTEHGEVYQVDGQSNRISFLAHGPRKVIMVVGINKIVPHLRAAVERVKRVAAPANTVRLCRDTWCQKNGKCVSPSFDDDDLMCHADCGDETICCNTLVMRTQRTRGRVTLIIVGEELGY</sequence>
<dbReference type="PANTHER" id="PTHR36179:SF2">
    <property type="entry name" value="LUD DOMAIN-CONTAINING PROTEIN"/>
    <property type="match status" value="1"/>
</dbReference>
<name>A0A9D9E9Q6_9SPIR</name>
<reference evidence="2" key="1">
    <citation type="submission" date="2020-10" db="EMBL/GenBank/DDBJ databases">
        <authorList>
            <person name="Gilroy R."/>
        </authorList>
    </citation>
    <scope>NUCLEOTIDE SEQUENCE</scope>
    <source>
        <strain evidence="2">11167</strain>
    </source>
</reference>
<proteinExistence type="predicted"/>
<evidence type="ECO:0000313" key="2">
    <source>
        <dbReference type="EMBL" id="MBO8443272.1"/>
    </source>
</evidence>
<dbReference type="AlphaFoldDB" id="A0A9D9E9Q6"/>
<evidence type="ECO:0000313" key="3">
    <source>
        <dbReference type="Proteomes" id="UP000823633"/>
    </source>
</evidence>
<evidence type="ECO:0000259" key="1">
    <source>
        <dbReference type="Pfam" id="PF02589"/>
    </source>
</evidence>
<dbReference type="SUPFAM" id="SSF100950">
    <property type="entry name" value="NagB/RpiA/CoA transferase-like"/>
    <property type="match status" value="1"/>
</dbReference>
<gene>
    <name evidence="2" type="ORF">IAC42_05880</name>
</gene>
<organism evidence="2 3">
    <name type="scientific">Candidatus Aphodenecus pullistercoris</name>
    <dbReference type="NCBI Taxonomy" id="2840669"/>
    <lineage>
        <taxon>Bacteria</taxon>
        <taxon>Pseudomonadati</taxon>
        <taxon>Spirochaetota</taxon>
        <taxon>Spirochaetia</taxon>
        <taxon>Spirochaetales</taxon>
        <taxon>Candidatus Aphodenecus</taxon>
    </lineage>
</organism>
<dbReference type="EMBL" id="JADIMU010000038">
    <property type="protein sequence ID" value="MBO8443272.1"/>
    <property type="molecule type" value="Genomic_DNA"/>
</dbReference>
<comment type="caution">
    <text evidence="2">The sequence shown here is derived from an EMBL/GenBank/DDBJ whole genome shotgun (WGS) entry which is preliminary data.</text>
</comment>
<protein>
    <submittedName>
        <fullName evidence="2">Lactate utilization protein</fullName>
    </submittedName>
</protein>
<reference evidence="2" key="2">
    <citation type="journal article" date="2021" name="PeerJ">
        <title>Extensive microbial diversity within the chicken gut microbiome revealed by metagenomics and culture.</title>
        <authorList>
            <person name="Gilroy R."/>
            <person name="Ravi A."/>
            <person name="Getino M."/>
            <person name="Pursley I."/>
            <person name="Horton D.L."/>
            <person name="Alikhan N.F."/>
            <person name="Baker D."/>
            <person name="Gharbi K."/>
            <person name="Hall N."/>
            <person name="Watson M."/>
            <person name="Adriaenssens E.M."/>
            <person name="Foster-Nyarko E."/>
            <person name="Jarju S."/>
            <person name="Secka A."/>
            <person name="Antonio M."/>
            <person name="Oren A."/>
            <person name="Chaudhuri R.R."/>
            <person name="La Ragione R."/>
            <person name="Hildebrand F."/>
            <person name="Pallen M.J."/>
        </authorList>
    </citation>
    <scope>NUCLEOTIDE SEQUENCE</scope>
    <source>
        <strain evidence="2">11167</strain>
    </source>
</reference>